<evidence type="ECO:0000313" key="2">
    <source>
        <dbReference type="EMBL" id="KIK09461.1"/>
    </source>
</evidence>
<evidence type="ECO:0000313" key="3">
    <source>
        <dbReference type="Proteomes" id="UP000054477"/>
    </source>
</evidence>
<protein>
    <submittedName>
        <fullName evidence="2">Uncharacterized protein</fullName>
    </submittedName>
</protein>
<keyword evidence="3" id="KW-1185">Reference proteome</keyword>
<gene>
    <name evidence="2" type="ORF">K443DRAFT_671365</name>
</gene>
<feature type="region of interest" description="Disordered" evidence="1">
    <location>
        <begin position="57"/>
        <end position="76"/>
    </location>
</feature>
<dbReference type="EMBL" id="KN838538">
    <property type="protein sequence ID" value="KIK09461.1"/>
    <property type="molecule type" value="Genomic_DNA"/>
</dbReference>
<name>A0A0C9XWS3_9AGAR</name>
<organism evidence="2 3">
    <name type="scientific">Laccaria amethystina LaAM-08-1</name>
    <dbReference type="NCBI Taxonomy" id="1095629"/>
    <lineage>
        <taxon>Eukaryota</taxon>
        <taxon>Fungi</taxon>
        <taxon>Dikarya</taxon>
        <taxon>Basidiomycota</taxon>
        <taxon>Agaricomycotina</taxon>
        <taxon>Agaricomycetes</taxon>
        <taxon>Agaricomycetidae</taxon>
        <taxon>Agaricales</taxon>
        <taxon>Agaricineae</taxon>
        <taxon>Hydnangiaceae</taxon>
        <taxon>Laccaria</taxon>
    </lineage>
</organism>
<reference evidence="2 3" key="1">
    <citation type="submission" date="2014-04" db="EMBL/GenBank/DDBJ databases">
        <authorList>
            <consortium name="DOE Joint Genome Institute"/>
            <person name="Kuo A."/>
            <person name="Kohler A."/>
            <person name="Nagy L.G."/>
            <person name="Floudas D."/>
            <person name="Copeland A."/>
            <person name="Barry K.W."/>
            <person name="Cichocki N."/>
            <person name="Veneault-Fourrey C."/>
            <person name="LaButti K."/>
            <person name="Lindquist E.A."/>
            <person name="Lipzen A."/>
            <person name="Lundell T."/>
            <person name="Morin E."/>
            <person name="Murat C."/>
            <person name="Sun H."/>
            <person name="Tunlid A."/>
            <person name="Henrissat B."/>
            <person name="Grigoriev I.V."/>
            <person name="Hibbett D.S."/>
            <person name="Martin F."/>
            <person name="Nordberg H.P."/>
            <person name="Cantor M.N."/>
            <person name="Hua S.X."/>
        </authorList>
    </citation>
    <scope>NUCLEOTIDE SEQUENCE [LARGE SCALE GENOMIC DNA]</scope>
    <source>
        <strain evidence="2 3">LaAM-08-1</strain>
    </source>
</reference>
<evidence type="ECO:0000256" key="1">
    <source>
        <dbReference type="SAM" id="MobiDB-lite"/>
    </source>
</evidence>
<proteinExistence type="predicted"/>
<reference evidence="3" key="2">
    <citation type="submission" date="2015-01" db="EMBL/GenBank/DDBJ databases">
        <title>Evolutionary Origins and Diversification of the Mycorrhizal Mutualists.</title>
        <authorList>
            <consortium name="DOE Joint Genome Institute"/>
            <consortium name="Mycorrhizal Genomics Consortium"/>
            <person name="Kohler A."/>
            <person name="Kuo A."/>
            <person name="Nagy L.G."/>
            <person name="Floudas D."/>
            <person name="Copeland A."/>
            <person name="Barry K.W."/>
            <person name="Cichocki N."/>
            <person name="Veneault-Fourrey C."/>
            <person name="LaButti K."/>
            <person name="Lindquist E.A."/>
            <person name="Lipzen A."/>
            <person name="Lundell T."/>
            <person name="Morin E."/>
            <person name="Murat C."/>
            <person name="Riley R."/>
            <person name="Ohm R."/>
            <person name="Sun H."/>
            <person name="Tunlid A."/>
            <person name="Henrissat B."/>
            <person name="Grigoriev I.V."/>
            <person name="Hibbett D.S."/>
            <person name="Martin F."/>
        </authorList>
    </citation>
    <scope>NUCLEOTIDE SEQUENCE [LARGE SCALE GENOMIC DNA]</scope>
    <source>
        <strain evidence="3">LaAM-08-1</strain>
    </source>
</reference>
<dbReference type="AlphaFoldDB" id="A0A0C9XWS3"/>
<accession>A0A0C9XWS3</accession>
<dbReference type="HOGENOM" id="CLU_2654877_0_0_1"/>
<sequence length="76" mass="8869">MTLVSMILYQEFHKDGHRRIPYWLHPLLNRDHDDNQLCHLSKSLKRTTVHMSSLYFPSNTQEPTAPNCAHHSPTSS</sequence>
<dbReference type="Proteomes" id="UP000054477">
    <property type="component" value="Unassembled WGS sequence"/>
</dbReference>